<dbReference type="InterPro" id="IPR043141">
    <property type="entry name" value="Ribosomal_uL10-like_sf"/>
</dbReference>
<dbReference type="Gene3D" id="6.10.250.290">
    <property type="match status" value="1"/>
</dbReference>
<evidence type="ECO:0000256" key="6">
    <source>
        <dbReference type="HAMAP-Rule" id="MF_00362"/>
    </source>
</evidence>
<evidence type="ECO:0000256" key="1">
    <source>
        <dbReference type="ARBA" id="ARBA00002633"/>
    </source>
</evidence>
<dbReference type="GO" id="GO:0005840">
    <property type="term" value="C:ribosome"/>
    <property type="evidence" value="ECO:0007669"/>
    <property type="project" value="UniProtKB-KW"/>
</dbReference>
<dbReference type="InterPro" id="IPR022973">
    <property type="entry name" value="Ribosomal_uL10_bac"/>
</dbReference>
<evidence type="ECO:0000256" key="5">
    <source>
        <dbReference type="ARBA" id="ARBA00035202"/>
    </source>
</evidence>
<keyword evidence="8" id="KW-1185">Reference proteome</keyword>
<dbReference type="GO" id="GO:0070180">
    <property type="term" value="F:large ribosomal subunit rRNA binding"/>
    <property type="evidence" value="ECO:0007669"/>
    <property type="project" value="UniProtKB-UniRule"/>
</dbReference>
<dbReference type="CDD" id="cd05797">
    <property type="entry name" value="Ribosomal_L10"/>
    <property type="match status" value="1"/>
</dbReference>
<evidence type="ECO:0000256" key="4">
    <source>
        <dbReference type="ARBA" id="ARBA00023274"/>
    </source>
</evidence>
<organism evidence="7 8">
    <name type="scientific">Chitinivibrio alkaliphilus ACht1</name>
    <dbReference type="NCBI Taxonomy" id="1313304"/>
    <lineage>
        <taxon>Bacteria</taxon>
        <taxon>Pseudomonadati</taxon>
        <taxon>Fibrobacterota</taxon>
        <taxon>Chitinivibrionia</taxon>
        <taxon>Chitinivibrionales</taxon>
        <taxon>Chitinivibrionaceae</taxon>
        <taxon>Chitinivibrio</taxon>
    </lineage>
</organism>
<accession>U7D9E2</accession>
<keyword evidence="4 6" id="KW-0687">Ribonucleoprotein</keyword>
<dbReference type="PATRIC" id="fig|1313304.3.peg.1998"/>
<evidence type="ECO:0000256" key="3">
    <source>
        <dbReference type="ARBA" id="ARBA00022980"/>
    </source>
</evidence>
<comment type="caution">
    <text evidence="7">The sequence shown here is derived from an EMBL/GenBank/DDBJ whole genome shotgun (WGS) entry which is preliminary data.</text>
</comment>
<dbReference type="GO" id="GO:1990904">
    <property type="term" value="C:ribonucleoprotein complex"/>
    <property type="evidence" value="ECO:0007669"/>
    <property type="project" value="UniProtKB-KW"/>
</dbReference>
<dbReference type="PANTHER" id="PTHR11560">
    <property type="entry name" value="39S RIBOSOMAL PROTEIN L10, MITOCHONDRIAL"/>
    <property type="match status" value="1"/>
</dbReference>
<gene>
    <name evidence="6" type="primary">rplJ</name>
    <name evidence="7" type="ORF">CALK_2102</name>
</gene>
<name>U7D9E2_9BACT</name>
<dbReference type="RefSeq" id="WP_022637508.1">
    <property type="nucleotide sequence ID" value="NZ_ASJR01000022.1"/>
</dbReference>
<dbReference type="GO" id="GO:0006412">
    <property type="term" value="P:translation"/>
    <property type="evidence" value="ECO:0007669"/>
    <property type="project" value="UniProtKB-UniRule"/>
</dbReference>
<dbReference type="OrthoDB" id="9791972at2"/>
<keyword evidence="3 6" id="KW-0689">Ribosomal protein</keyword>
<dbReference type="Gene3D" id="3.30.70.1730">
    <property type="match status" value="1"/>
</dbReference>
<comment type="function">
    <text evidence="1 6">Forms part of the ribosomal stalk, playing a central role in the interaction of the ribosome with GTP-bound translation factors.</text>
</comment>
<evidence type="ECO:0000313" key="7">
    <source>
        <dbReference type="EMBL" id="ERP31025.1"/>
    </source>
</evidence>
<dbReference type="SUPFAM" id="SSF160369">
    <property type="entry name" value="Ribosomal protein L10-like"/>
    <property type="match status" value="1"/>
</dbReference>
<comment type="subunit">
    <text evidence="6">Part of the ribosomal stalk of the 50S ribosomal subunit. The N-terminus interacts with L11 and the large rRNA to form the base of the stalk. The C-terminus forms an elongated spine to which L12 dimers bind in a sequential fashion forming a multimeric L10(L12)X complex.</text>
</comment>
<evidence type="ECO:0000256" key="2">
    <source>
        <dbReference type="ARBA" id="ARBA00008889"/>
    </source>
</evidence>
<evidence type="ECO:0000313" key="8">
    <source>
        <dbReference type="Proteomes" id="UP000017148"/>
    </source>
</evidence>
<dbReference type="InterPro" id="IPR001790">
    <property type="entry name" value="Ribosomal_uL10"/>
</dbReference>
<comment type="similarity">
    <text evidence="2 6">Belongs to the universal ribosomal protein uL10 family.</text>
</comment>
<protein>
    <recommendedName>
        <fullName evidence="5 6">Large ribosomal subunit protein uL10</fullName>
    </recommendedName>
</protein>
<sequence length="178" mass="19680">MATTKSMRTEQIQKLTEEFKSCSAFYMTRFEGVTVEEINEVRGKLRDVDGRYVVVKNTLARKALAENGVEGMDDFFKGPVGVVFATSDDASAPAKVIKKYNSDNDDKMSFIAAYYEGEVFEGNAAAKLADMPSRDELYSMLLSAMQGPVRGLACSLNGILSQFVRAVDAVREKKETEN</sequence>
<dbReference type="InterPro" id="IPR047865">
    <property type="entry name" value="Ribosomal_uL10_bac_type"/>
</dbReference>
<dbReference type="Pfam" id="PF00466">
    <property type="entry name" value="Ribosomal_L10"/>
    <property type="match status" value="1"/>
</dbReference>
<dbReference type="AlphaFoldDB" id="U7D9E2"/>
<dbReference type="EMBL" id="ASJR01000022">
    <property type="protein sequence ID" value="ERP31025.1"/>
    <property type="molecule type" value="Genomic_DNA"/>
</dbReference>
<proteinExistence type="inferred from homology"/>
<keyword evidence="6" id="KW-0699">rRNA-binding</keyword>
<keyword evidence="6" id="KW-0694">RNA-binding</keyword>
<dbReference type="NCBIfam" id="NF000955">
    <property type="entry name" value="PRK00099.1-1"/>
    <property type="match status" value="1"/>
</dbReference>
<dbReference type="HAMAP" id="MF_00362">
    <property type="entry name" value="Ribosomal_uL10"/>
    <property type="match status" value="1"/>
</dbReference>
<dbReference type="eggNOG" id="COG0244">
    <property type="taxonomic scope" value="Bacteria"/>
</dbReference>
<dbReference type="Proteomes" id="UP000017148">
    <property type="component" value="Unassembled WGS sequence"/>
</dbReference>
<dbReference type="STRING" id="1313304.CALK_2102"/>
<reference evidence="7 8" key="1">
    <citation type="journal article" date="2013" name="Environ. Microbiol.">
        <title>Genome analysis of Chitinivibrio alkaliphilus gen. nov., sp. nov., a novel extremely haloalkaliphilic anaerobic chitinolytic bacterium from the candidate phylum Termite Group 3.</title>
        <authorList>
            <person name="Sorokin D.Y."/>
            <person name="Gumerov V.M."/>
            <person name="Rakitin A.L."/>
            <person name="Beletsky A.V."/>
            <person name="Damste J.S."/>
            <person name="Muyzer G."/>
            <person name="Mardanov A.V."/>
            <person name="Ravin N.V."/>
        </authorList>
    </citation>
    <scope>NUCLEOTIDE SEQUENCE [LARGE SCALE GENOMIC DNA]</scope>
    <source>
        <strain evidence="7 8">ACht1</strain>
    </source>
</reference>